<dbReference type="PROSITE" id="PS00198">
    <property type="entry name" value="4FE4S_FER_1"/>
    <property type="match status" value="1"/>
</dbReference>
<keyword evidence="3" id="KW-0411">Iron-sulfur</keyword>
<dbReference type="AlphaFoldDB" id="A0A2X2YP60"/>
<evidence type="ECO:0000313" key="5">
    <source>
        <dbReference type="EMBL" id="SQB65507.1"/>
    </source>
</evidence>
<sequence>MKDSLRELLRYLSAGEVPETLVLACDHNPLPHIPRRVCALHYDACWSGAPLGSLAQILALGVSQIAFVPCSRGEGLGRLLQLGDVVFPGRLRRWETTHQGRFAGKWVEVSQLGVSRRSFLGLSTTCALDLHANWQERSAQAFALLGVSEPPSDLPPAWTLQVGKCSVCGVCVAACPHQALSLTPDPEDADVLALTQDLARCEADGACLKLCPEHTLTAQGHPTWSQIHTGATQTLTEVKTKICPSCRSRFPATAGELCPLCAFRQDHPFGSLMPR</sequence>
<protein>
    <submittedName>
        <fullName evidence="5">NADH dehydrogenase subunit I</fullName>
    </submittedName>
</protein>
<dbReference type="Pfam" id="PF12838">
    <property type="entry name" value="Fer4_7"/>
    <property type="match status" value="1"/>
</dbReference>
<keyword evidence="2" id="KW-0408">Iron</keyword>
<dbReference type="InterPro" id="IPR057035">
    <property type="entry name" value="Znf-Tbcl_FmdE"/>
</dbReference>
<dbReference type="Gene3D" id="3.30.70.20">
    <property type="match status" value="1"/>
</dbReference>
<keyword evidence="1" id="KW-0479">Metal-binding</keyword>
<evidence type="ECO:0000256" key="2">
    <source>
        <dbReference type="ARBA" id="ARBA00023004"/>
    </source>
</evidence>
<dbReference type="OMA" id="RSTHAFG"/>
<dbReference type="GO" id="GO:0046872">
    <property type="term" value="F:metal ion binding"/>
    <property type="evidence" value="ECO:0007669"/>
    <property type="project" value="UniProtKB-KW"/>
</dbReference>
<dbReference type="GeneID" id="55565153"/>
<evidence type="ECO:0000313" key="6">
    <source>
        <dbReference type="Proteomes" id="UP000250245"/>
    </source>
</evidence>
<dbReference type="EMBL" id="UASJ01000001">
    <property type="protein sequence ID" value="SQB65507.1"/>
    <property type="molecule type" value="Genomic_DNA"/>
</dbReference>
<dbReference type="GO" id="GO:0051536">
    <property type="term" value="F:iron-sulfur cluster binding"/>
    <property type="evidence" value="ECO:0007669"/>
    <property type="project" value="UniProtKB-KW"/>
</dbReference>
<dbReference type="InterPro" id="IPR017896">
    <property type="entry name" value="4Fe4S_Fe-S-bd"/>
</dbReference>
<dbReference type="SUPFAM" id="SSF46548">
    <property type="entry name" value="alpha-helical ferredoxin"/>
    <property type="match status" value="1"/>
</dbReference>
<evidence type="ECO:0000256" key="3">
    <source>
        <dbReference type="ARBA" id="ARBA00023014"/>
    </source>
</evidence>
<evidence type="ECO:0000256" key="1">
    <source>
        <dbReference type="ARBA" id="ARBA00022723"/>
    </source>
</evidence>
<dbReference type="Proteomes" id="UP000250245">
    <property type="component" value="Unassembled WGS sequence"/>
</dbReference>
<gene>
    <name evidence="5" type="ORF">NCTC11820_01574</name>
</gene>
<feature type="domain" description="4Fe-4S ferredoxin-type" evidence="4">
    <location>
        <begin position="156"/>
        <end position="185"/>
    </location>
</feature>
<reference evidence="5 6" key="1">
    <citation type="submission" date="2018-06" db="EMBL/GenBank/DDBJ databases">
        <authorList>
            <consortium name="Pathogen Informatics"/>
            <person name="Doyle S."/>
        </authorList>
    </citation>
    <scope>NUCLEOTIDE SEQUENCE [LARGE SCALE GENOMIC DNA]</scope>
    <source>
        <strain evidence="5 6">NCTC11820</strain>
    </source>
</reference>
<dbReference type="RefSeq" id="WP_013189083.1">
    <property type="nucleotide sequence ID" value="NZ_CP068112.1"/>
</dbReference>
<evidence type="ECO:0000259" key="4">
    <source>
        <dbReference type="PROSITE" id="PS51379"/>
    </source>
</evidence>
<dbReference type="PROSITE" id="PS51379">
    <property type="entry name" value="4FE4S_FER_2"/>
    <property type="match status" value="1"/>
</dbReference>
<accession>A0A2X2YP60</accession>
<name>A0A2X2YP60_9ACTO</name>
<dbReference type="InterPro" id="IPR017900">
    <property type="entry name" value="4Fe4S_Fe_S_CS"/>
</dbReference>
<proteinExistence type="predicted"/>
<organism evidence="5 6">
    <name type="scientific">Mobiluncus curtisii</name>
    <dbReference type="NCBI Taxonomy" id="2051"/>
    <lineage>
        <taxon>Bacteria</taxon>
        <taxon>Bacillati</taxon>
        <taxon>Actinomycetota</taxon>
        <taxon>Actinomycetes</taxon>
        <taxon>Actinomycetales</taxon>
        <taxon>Actinomycetaceae</taxon>
        <taxon>Mobiluncus</taxon>
    </lineage>
</organism>
<dbReference type="Pfam" id="PF23475">
    <property type="entry name" value="zf-Tbcl_FmdE"/>
    <property type="match status" value="1"/>
</dbReference>